<sequence length="445" mass="48852">MDAPNRAVPTFSFLSMEFLASILLNINNVESLPDSLVIGPLVVSVPQIFTSGTHKGTNDQGDEWLSLVCVYAIFIRCVVRLSDSFRSNKCVPIYMDTVVPVVMAFVLLLVINLEYYILAPFPVSSVCFIVYICNKIRVKESSLQKRSSGSQDTDTKQSGVLVGASTDPPSTSTDGSGKNSKRIELQKTVVVPYFMLVFSALNGDGNPVMSHFLLFSCCVLWALALMYSRLATIIDNKDRALETALECIQMAYMVMLFITAHTLAAEWLGEVTALVCMPEVMAGLVWFSTLLHRDTKAAVKKATSETDNKDNTIFKVITLGAVLAGLLTTISTYALEEERELLAIWVTRATVACGTAGCMPYLSVWMISRWPESSTPSSDEVTRLLRFLANVCLTGACLLLFPLLADKTTLVGRLFGSDDFNLLNYLPGFYFTTAAAFFVKLIVAP</sequence>
<dbReference type="Proteomes" id="UP001341281">
    <property type="component" value="Chromosome 04"/>
</dbReference>
<feature type="transmembrane region" description="Helical" evidence="2">
    <location>
        <begin position="425"/>
        <end position="443"/>
    </location>
</feature>
<accession>A0AAQ3TEE2</accession>
<feature type="compositionally biased region" description="Low complexity" evidence="1">
    <location>
        <begin position="165"/>
        <end position="177"/>
    </location>
</feature>
<feature type="compositionally biased region" description="Polar residues" evidence="1">
    <location>
        <begin position="144"/>
        <end position="158"/>
    </location>
</feature>
<keyword evidence="2" id="KW-1133">Transmembrane helix</keyword>
<evidence type="ECO:0000313" key="4">
    <source>
        <dbReference type="Proteomes" id="UP001341281"/>
    </source>
</evidence>
<feature type="transmembrane region" description="Helical" evidence="2">
    <location>
        <begin position="384"/>
        <end position="405"/>
    </location>
</feature>
<feature type="transmembrane region" description="Helical" evidence="2">
    <location>
        <begin position="341"/>
        <end position="363"/>
    </location>
</feature>
<proteinExistence type="predicted"/>
<reference evidence="3 4" key="1">
    <citation type="submission" date="2024-02" db="EMBL/GenBank/DDBJ databases">
        <title>High-quality chromosome-scale genome assembly of Pensacola bahiagrass (Paspalum notatum Flugge var. saurae).</title>
        <authorList>
            <person name="Vega J.M."/>
            <person name="Podio M."/>
            <person name="Orjuela J."/>
            <person name="Siena L.A."/>
            <person name="Pessino S.C."/>
            <person name="Combes M.C."/>
            <person name="Mariac C."/>
            <person name="Albertini E."/>
            <person name="Pupilli F."/>
            <person name="Ortiz J.P.A."/>
            <person name="Leblanc O."/>
        </authorList>
    </citation>
    <scope>NUCLEOTIDE SEQUENCE [LARGE SCALE GENOMIC DNA]</scope>
    <source>
        <strain evidence="3">R1</strain>
        <tissue evidence="3">Leaf</tissue>
    </source>
</reference>
<dbReference type="AlphaFoldDB" id="A0AAQ3TEE2"/>
<evidence type="ECO:0000256" key="2">
    <source>
        <dbReference type="SAM" id="Phobius"/>
    </source>
</evidence>
<evidence type="ECO:0000313" key="3">
    <source>
        <dbReference type="EMBL" id="WVZ71209.1"/>
    </source>
</evidence>
<feature type="region of interest" description="Disordered" evidence="1">
    <location>
        <begin position="144"/>
        <end position="180"/>
    </location>
</feature>
<evidence type="ECO:0000256" key="1">
    <source>
        <dbReference type="SAM" id="MobiDB-lite"/>
    </source>
</evidence>
<keyword evidence="4" id="KW-1185">Reference proteome</keyword>
<name>A0AAQ3TEE2_PASNO</name>
<feature type="transmembrane region" description="Helical" evidence="2">
    <location>
        <begin position="271"/>
        <end position="291"/>
    </location>
</feature>
<feature type="transmembrane region" description="Helical" evidence="2">
    <location>
        <begin position="208"/>
        <end position="227"/>
    </location>
</feature>
<feature type="transmembrane region" description="Helical" evidence="2">
    <location>
        <begin position="93"/>
        <end position="111"/>
    </location>
</feature>
<gene>
    <name evidence="3" type="ORF">U9M48_019823</name>
</gene>
<keyword evidence="2" id="KW-0472">Membrane</keyword>
<dbReference type="EMBL" id="CP144748">
    <property type="protein sequence ID" value="WVZ71209.1"/>
    <property type="molecule type" value="Genomic_DNA"/>
</dbReference>
<organism evidence="3 4">
    <name type="scientific">Paspalum notatum var. saurae</name>
    <dbReference type="NCBI Taxonomy" id="547442"/>
    <lineage>
        <taxon>Eukaryota</taxon>
        <taxon>Viridiplantae</taxon>
        <taxon>Streptophyta</taxon>
        <taxon>Embryophyta</taxon>
        <taxon>Tracheophyta</taxon>
        <taxon>Spermatophyta</taxon>
        <taxon>Magnoliopsida</taxon>
        <taxon>Liliopsida</taxon>
        <taxon>Poales</taxon>
        <taxon>Poaceae</taxon>
        <taxon>PACMAD clade</taxon>
        <taxon>Panicoideae</taxon>
        <taxon>Andropogonodae</taxon>
        <taxon>Paspaleae</taxon>
        <taxon>Paspalinae</taxon>
        <taxon>Paspalum</taxon>
    </lineage>
</organism>
<keyword evidence="2" id="KW-0812">Transmembrane</keyword>
<protein>
    <submittedName>
        <fullName evidence="3">Uncharacterized protein</fullName>
    </submittedName>
</protein>
<feature type="transmembrane region" description="Helical" evidence="2">
    <location>
        <begin position="247"/>
        <end position="265"/>
    </location>
</feature>
<feature type="transmembrane region" description="Helical" evidence="2">
    <location>
        <begin position="312"/>
        <end position="335"/>
    </location>
</feature>